<organism evidence="8 9">
    <name type="scientific">Piscinibacter gummiphilus</name>
    <dbReference type="NCBI Taxonomy" id="946333"/>
    <lineage>
        <taxon>Bacteria</taxon>
        <taxon>Pseudomonadati</taxon>
        <taxon>Pseudomonadota</taxon>
        <taxon>Betaproteobacteria</taxon>
        <taxon>Burkholderiales</taxon>
        <taxon>Sphaerotilaceae</taxon>
        <taxon>Piscinibacter</taxon>
    </lineage>
</organism>
<keyword evidence="2" id="KW-0997">Cell inner membrane</keyword>
<evidence type="ECO:0000256" key="4">
    <source>
        <dbReference type="ARBA" id="ARBA00022989"/>
    </source>
</evidence>
<dbReference type="InterPro" id="IPR026265">
    <property type="entry name" value="LptC"/>
</dbReference>
<evidence type="ECO:0000313" key="8">
    <source>
        <dbReference type="EMBL" id="WOB08428.1"/>
    </source>
</evidence>
<keyword evidence="1" id="KW-1003">Cell membrane</keyword>
<keyword evidence="9" id="KW-1185">Reference proteome</keyword>
<dbReference type="Gene3D" id="2.60.450.10">
    <property type="entry name" value="Lipopolysaccharide (LPS) transport protein A like domain"/>
    <property type="match status" value="1"/>
</dbReference>
<dbReference type="EMBL" id="CP136336">
    <property type="protein sequence ID" value="WOB08428.1"/>
    <property type="molecule type" value="Genomic_DNA"/>
</dbReference>
<evidence type="ECO:0000256" key="5">
    <source>
        <dbReference type="ARBA" id="ARBA00023136"/>
    </source>
</evidence>
<keyword evidence="3 7" id="KW-0812">Transmembrane</keyword>
<evidence type="ECO:0000313" key="9">
    <source>
        <dbReference type="Proteomes" id="UP001303946"/>
    </source>
</evidence>
<dbReference type="PANTHER" id="PTHR37481:SF1">
    <property type="entry name" value="LIPOPOLYSACCHARIDE EXPORT SYSTEM PROTEIN LPTC"/>
    <property type="match status" value="1"/>
</dbReference>
<evidence type="ECO:0000256" key="7">
    <source>
        <dbReference type="SAM" id="Phobius"/>
    </source>
</evidence>
<dbReference type="InterPro" id="IPR052363">
    <property type="entry name" value="LPS_export_LptC"/>
</dbReference>
<dbReference type="Proteomes" id="UP001303946">
    <property type="component" value="Chromosome"/>
</dbReference>
<keyword evidence="5 7" id="KW-0472">Membrane</keyword>
<proteinExistence type="predicted"/>
<evidence type="ECO:0000256" key="2">
    <source>
        <dbReference type="ARBA" id="ARBA00022519"/>
    </source>
</evidence>
<gene>
    <name evidence="8" type="primary">lptC</name>
    <name evidence="8" type="ORF">RXV79_26455</name>
</gene>
<dbReference type="RefSeq" id="WP_316701178.1">
    <property type="nucleotide sequence ID" value="NZ_CP136336.1"/>
</dbReference>
<dbReference type="NCBIfam" id="TIGR04409">
    <property type="entry name" value="LptC_YrbK"/>
    <property type="match status" value="1"/>
</dbReference>
<dbReference type="InterPro" id="IPR010664">
    <property type="entry name" value="LipoPS_assembly_LptC-rel"/>
</dbReference>
<evidence type="ECO:0000256" key="6">
    <source>
        <dbReference type="SAM" id="MobiDB-lite"/>
    </source>
</evidence>
<sequence>MAASPAGVTTPASDPKPAQGEQPWRWRVLEFFSAYLPLLLMALLALGTWWLVKNTPVIDRDRAAAPLRHEPDYEMRNFSVQRFGALGPLKAQIDGDALRHYPDTDTVEIDNVRLRAIGADGRITYASARRGIANGAGTEVQLLGGAQVVSEATPTTPALDFRGEFLHAFLDTERVKSHLPVTVTRGDTQVYAEGMEYSHLDRLIQFSGRMRASFLPKSNKEPAR</sequence>
<dbReference type="PANTHER" id="PTHR37481">
    <property type="entry name" value="LIPOPOLYSACCHARIDE EXPORT SYSTEM PROTEIN LPTC"/>
    <property type="match status" value="1"/>
</dbReference>
<reference evidence="8 9" key="1">
    <citation type="submission" date="2023-10" db="EMBL/GenBank/DDBJ databases">
        <title>Bacteria for the degradation of biodegradable plastic PBAT(Polybutylene adipate terephthalate).</title>
        <authorList>
            <person name="Weon H.-Y."/>
            <person name="Yeon J."/>
        </authorList>
    </citation>
    <scope>NUCLEOTIDE SEQUENCE [LARGE SCALE GENOMIC DNA]</scope>
    <source>
        <strain evidence="8 9">SBD 7-3</strain>
    </source>
</reference>
<accession>A0ABZ0D018</accession>
<feature type="region of interest" description="Disordered" evidence="6">
    <location>
        <begin position="1"/>
        <end position="20"/>
    </location>
</feature>
<evidence type="ECO:0000256" key="1">
    <source>
        <dbReference type="ARBA" id="ARBA00022475"/>
    </source>
</evidence>
<evidence type="ECO:0000256" key="3">
    <source>
        <dbReference type="ARBA" id="ARBA00022692"/>
    </source>
</evidence>
<feature type="transmembrane region" description="Helical" evidence="7">
    <location>
        <begin position="32"/>
        <end position="52"/>
    </location>
</feature>
<name>A0ABZ0D018_9BURK</name>
<dbReference type="Pfam" id="PF06835">
    <property type="entry name" value="LptC"/>
    <property type="match status" value="1"/>
</dbReference>
<protein>
    <submittedName>
        <fullName evidence="8">LPS export ABC transporter periplasmic protein LptC</fullName>
    </submittedName>
</protein>
<keyword evidence="4 7" id="KW-1133">Transmembrane helix</keyword>